<dbReference type="EMBL" id="QXGD01000794">
    <property type="protein sequence ID" value="KAE9224342.1"/>
    <property type="molecule type" value="Genomic_DNA"/>
</dbReference>
<evidence type="ECO:0000256" key="1">
    <source>
        <dbReference type="SAM" id="SignalP"/>
    </source>
</evidence>
<evidence type="ECO:0000313" key="7">
    <source>
        <dbReference type="EMBL" id="KAE9216710.1"/>
    </source>
</evidence>
<accession>A0A6A3YDC5</accession>
<evidence type="ECO:0000313" key="10">
    <source>
        <dbReference type="Proteomes" id="UP000429523"/>
    </source>
</evidence>
<dbReference type="OrthoDB" id="10302345at2759"/>
<proteinExistence type="predicted"/>
<evidence type="ECO:0000313" key="3">
    <source>
        <dbReference type="EMBL" id="KAE9014787.1"/>
    </source>
</evidence>
<name>A0A6A3YDC5_9STRA</name>
<dbReference type="EMBL" id="QXGB01000393">
    <property type="protein sequence ID" value="KAE9216710.1"/>
    <property type="molecule type" value="Genomic_DNA"/>
</dbReference>
<dbReference type="AlphaFoldDB" id="A0A6A3YDC5"/>
<reference evidence="10 11" key="1">
    <citation type="submission" date="2018-08" db="EMBL/GenBank/DDBJ databases">
        <title>Genomic investigation of the strawberry pathogen Phytophthora fragariae indicates pathogenicity is determined by transcriptional variation in three key races.</title>
        <authorList>
            <person name="Adams T.M."/>
            <person name="Armitage A.D."/>
            <person name="Sobczyk M.K."/>
            <person name="Bates H.J."/>
            <person name="Dunwell J.M."/>
            <person name="Nellist C.F."/>
            <person name="Harrison R.J."/>
        </authorList>
    </citation>
    <scope>NUCLEOTIDE SEQUENCE [LARGE SCALE GENOMIC DNA]</scope>
    <source>
        <strain evidence="9 12">A4</strain>
        <strain evidence="8 13">BC-1</strain>
        <strain evidence="6 16">BC-23</strain>
        <strain evidence="7 11">NOV-27</strain>
        <strain evidence="4 14">NOV-71</strain>
        <strain evidence="2 10">NOV-9</strain>
        <strain evidence="5 17">ONT-3</strain>
        <strain evidence="3 15">SCRP245</strain>
    </source>
</reference>
<evidence type="ECO:0000313" key="16">
    <source>
        <dbReference type="Proteomes" id="UP000476176"/>
    </source>
</evidence>
<evidence type="ECO:0000313" key="11">
    <source>
        <dbReference type="Proteomes" id="UP000433483"/>
    </source>
</evidence>
<evidence type="ECO:0000313" key="6">
    <source>
        <dbReference type="EMBL" id="KAE9186256.1"/>
    </source>
</evidence>
<dbReference type="Proteomes" id="UP000429523">
    <property type="component" value="Unassembled WGS sequence"/>
</dbReference>
<evidence type="ECO:0000313" key="13">
    <source>
        <dbReference type="Proteomes" id="UP000440367"/>
    </source>
</evidence>
<gene>
    <name evidence="9" type="ORF">PF001_g12103</name>
    <name evidence="8" type="ORF">PF002_g14721</name>
    <name evidence="6" type="ORF">PF004_g23138</name>
    <name evidence="7" type="ORF">PF005_g8947</name>
    <name evidence="4" type="ORF">PF007_g9035</name>
    <name evidence="2" type="ORF">PF009_g9923</name>
    <name evidence="5" type="ORF">PF010_g8302</name>
    <name evidence="3" type="ORF">PF011_g7911</name>
</gene>
<protein>
    <recommendedName>
        <fullName evidence="18">Secreted protein</fullName>
    </recommendedName>
</protein>
<sequence>MAGGKWPFGLSRVGTVAAALTRLTVPNRDTTPCARRPRSGNEMCSGRIVRPSSCADGCRPAVFGGRPLFTQAGSGRDETSWRTLVSRLACETFGPLRGGRLSL</sequence>
<evidence type="ECO:0000313" key="9">
    <source>
        <dbReference type="EMBL" id="KAE9306480.1"/>
    </source>
</evidence>
<evidence type="ECO:0000313" key="12">
    <source>
        <dbReference type="Proteomes" id="UP000437068"/>
    </source>
</evidence>
<dbReference type="Proteomes" id="UP000440367">
    <property type="component" value="Unassembled WGS sequence"/>
</dbReference>
<organism evidence="7 11">
    <name type="scientific">Phytophthora fragariae</name>
    <dbReference type="NCBI Taxonomy" id="53985"/>
    <lineage>
        <taxon>Eukaryota</taxon>
        <taxon>Sar</taxon>
        <taxon>Stramenopiles</taxon>
        <taxon>Oomycota</taxon>
        <taxon>Peronosporomycetes</taxon>
        <taxon>Peronosporales</taxon>
        <taxon>Peronosporaceae</taxon>
        <taxon>Phytophthora</taxon>
    </lineage>
</organism>
<comment type="caution">
    <text evidence="7">The sequence shown here is derived from an EMBL/GenBank/DDBJ whole genome shotgun (WGS) entry which is preliminary data.</text>
</comment>
<evidence type="ECO:0000313" key="17">
    <source>
        <dbReference type="Proteomes" id="UP000488956"/>
    </source>
</evidence>
<feature type="chain" id="PRO_5036166781" description="Secreted protein" evidence="1">
    <location>
        <begin position="19"/>
        <end position="103"/>
    </location>
</feature>
<dbReference type="EMBL" id="QXGE01000662">
    <property type="protein sequence ID" value="KAE9306480.1"/>
    <property type="molecule type" value="Genomic_DNA"/>
</dbReference>
<evidence type="ECO:0000313" key="4">
    <source>
        <dbReference type="EMBL" id="KAE9118145.1"/>
    </source>
</evidence>
<evidence type="ECO:0000313" key="8">
    <source>
        <dbReference type="EMBL" id="KAE9224342.1"/>
    </source>
</evidence>
<dbReference type="Proteomes" id="UP000476176">
    <property type="component" value="Unassembled WGS sequence"/>
</dbReference>
<dbReference type="EMBL" id="QXFW01000360">
    <property type="protein sequence ID" value="KAE9014787.1"/>
    <property type="molecule type" value="Genomic_DNA"/>
</dbReference>
<keyword evidence="11" id="KW-1185">Reference proteome</keyword>
<evidence type="ECO:0000313" key="15">
    <source>
        <dbReference type="Proteomes" id="UP000460718"/>
    </source>
</evidence>
<evidence type="ECO:0000313" key="14">
    <source>
        <dbReference type="Proteomes" id="UP000441208"/>
    </source>
</evidence>
<evidence type="ECO:0000313" key="5">
    <source>
        <dbReference type="EMBL" id="KAE9118208.1"/>
    </source>
</evidence>
<keyword evidence="1" id="KW-0732">Signal</keyword>
<dbReference type="EMBL" id="QXFX01000373">
    <property type="protein sequence ID" value="KAE9118208.1"/>
    <property type="molecule type" value="Genomic_DNA"/>
</dbReference>
<dbReference type="Proteomes" id="UP000441208">
    <property type="component" value="Unassembled WGS sequence"/>
</dbReference>
<evidence type="ECO:0000313" key="2">
    <source>
        <dbReference type="EMBL" id="KAE8940258.1"/>
    </source>
</evidence>
<feature type="signal peptide" evidence="1">
    <location>
        <begin position="1"/>
        <end position="18"/>
    </location>
</feature>
<dbReference type="Proteomes" id="UP000437068">
    <property type="component" value="Unassembled WGS sequence"/>
</dbReference>
<dbReference type="Proteomes" id="UP000460718">
    <property type="component" value="Unassembled WGS sequence"/>
</dbReference>
<dbReference type="Proteomes" id="UP000488956">
    <property type="component" value="Unassembled WGS sequence"/>
</dbReference>
<dbReference type="EMBL" id="QXFZ01000395">
    <property type="protein sequence ID" value="KAE9118145.1"/>
    <property type="molecule type" value="Genomic_DNA"/>
</dbReference>
<dbReference type="EMBL" id="QXGF01000436">
    <property type="protein sequence ID" value="KAE8940258.1"/>
    <property type="molecule type" value="Genomic_DNA"/>
</dbReference>
<evidence type="ECO:0008006" key="18">
    <source>
        <dbReference type="Google" id="ProtNLM"/>
    </source>
</evidence>
<dbReference type="EMBL" id="QXGC01002429">
    <property type="protein sequence ID" value="KAE9186256.1"/>
    <property type="molecule type" value="Genomic_DNA"/>
</dbReference>
<dbReference type="Proteomes" id="UP000433483">
    <property type="component" value="Unassembled WGS sequence"/>
</dbReference>